<evidence type="ECO:0000256" key="7">
    <source>
        <dbReference type="ARBA" id="ARBA00023014"/>
    </source>
</evidence>
<protein>
    <recommendedName>
        <fullName evidence="9">Lipoyl synthase</fullName>
        <ecNumber evidence="9">2.8.1.8</ecNumber>
    </recommendedName>
    <alternativeName>
        <fullName evidence="9">Lip-syn</fullName>
        <shortName evidence="9">LS</shortName>
    </alternativeName>
    <alternativeName>
        <fullName evidence="9">Lipoate synthase</fullName>
    </alternativeName>
    <alternativeName>
        <fullName evidence="9">Lipoic acid synthase</fullName>
    </alternativeName>
    <alternativeName>
        <fullName evidence="9">Sulfur insertion protein LipA</fullName>
    </alternativeName>
</protein>
<keyword evidence="6 9" id="KW-0408">Iron</keyword>
<evidence type="ECO:0000256" key="5">
    <source>
        <dbReference type="ARBA" id="ARBA00022723"/>
    </source>
</evidence>
<dbReference type="GO" id="GO:0009249">
    <property type="term" value="P:protein lipoylation"/>
    <property type="evidence" value="ECO:0007669"/>
    <property type="project" value="UniProtKB-UniRule"/>
</dbReference>
<evidence type="ECO:0000256" key="2">
    <source>
        <dbReference type="ARBA" id="ARBA00022490"/>
    </source>
</evidence>
<dbReference type="InterPro" id="IPR058240">
    <property type="entry name" value="rSAM_sf"/>
</dbReference>
<dbReference type="SFLD" id="SFLDG01058">
    <property type="entry name" value="lipoyl_synthase_like"/>
    <property type="match status" value="1"/>
</dbReference>
<evidence type="ECO:0000256" key="9">
    <source>
        <dbReference type="HAMAP-Rule" id="MF_00206"/>
    </source>
</evidence>
<comment type="pathway">
    <text evidence="9">Protein modification; protein lipoylation via endogenous pathway; protein N(6)-(lipoyl)lysine from octanoyl-[acyl-carrier-protein]: step 2/2.</text>
</comment>
<feature type="region of interest" description="Disordered" evidence="10">
    <location>
        <begin position="1"/>
        <end position="29"/>
    </location>
</feature>
<keyword evidence="7 9" id="KW-0411">Iron-sulfur</keyword>
<dbReference type="FunFam" id="3.20.20.70:FF:000040">
    <property type="entry name" value="Lipoyl synthase"/>
    <property type="match status" value="1"/>
</dbReference>
<dbReference type="NCBIfam" id="TIGR00510">
    <property type="entry name" value="lipA"/>
    <property type="match status" value="1"/>
</dbReference>
<dbReference type="NCBIfam" id="NF004019">
    <property type="entry name" value="PRK05481.1"/>
    <property type="match status" value="1"/>
</dbReference>
<dbReference type="Pfam" id="PF04055">
    <property type="entry name" value="Radical_SAM"/>
    <property type="match status" value="1"/>
</dbReference>
<feature type="binding site" evidence="9">
    <location>
        <position position="69"/>
    </location>
    <ligand>
        <name>[4Fe-4S] cluster</name>
        <dbReference type="ChEBI" id="CHEBI:49883"/>
        <label>1</label>
    </ligand>
</feature>
<feature type="binding site" evidence="9">
    <location>
        <position position="63"/>
    </location>
    <ligand>
        <name>[4Fe-4S] cluster</name>
        <dbReference type="ChEBI" id="CHEBI:49883"/>
        <label>1</label>
    </ligand>
</feature>
<dbReference type="AlphaFoldDB" id="A0A6G8Q356"/>
<evidence type="ECO:0000259" key="11">
    <source>
        <dbReference type="PROSITE" id="PS51918"/>
    </source>
</evidence>
<sequence length="316" mass="35009">MAAPPDGVPTEYLPFRQQRPGLPGSHGRPGWLKAKIPGGEGYREIKDTMRGLGLHTVCEEARCPNIGECWNNRTATFMILGNVCTRSCGFCAVLTGKPTELDLDEPYRVADAASKMGLKHAVITSVNRDELLDGGASIFAATIREIREQVPGCAVEVLTPDFKGDRDAIQTVVGAAPDTFNHNIETVPRLYPAVRPQAKYRRSLEVLRYAKELNPDGLTKSGFMVGLGETEAEMHQTMRDLRDHDVDILTIGQYLRPTENHLPMSRYYTPKEFASLRKYGVELGFKHVESGPLVRSSYHAHEQTSDARKREATVGS</sequence>
<dbReference type="PIRSF" id="PIRSF005963">
    <property type="entry name" value="Lipoyl_synth"/>
    <property type="match status" value="1"/>
</dbReference>
<feature type="binding site" evidence="9">
    <location>
        <position position="91"/>
    </location>
    <ligand>
        <name>[4Fe-4S] cluster</name>
        <dbReference type="ChEBI" id="CHEBI:49883"/>
        <label>2</label>
        <note>4Fe-4S-S-AdoMet</note>
    </ligand>
</feature>
<feature type="region of interest" description="Disordered" evidence="10">
    <location>
        <begin position="296"/>
        <end position="316"/>
    </location>
</feature>
<keyword evidence="13" id="KW-1185">Reference proteome</keyword>
<dbReference type="GO" id="GO:0005737">
    <property type="term" value="C:cytoplasm"/>
    <property type="evidence" value="ECO:0007669"/>
    <property type="project" value="UniProtKB-SubCell"/>
</dbReference>
<dbReference type="PROSITE" id="PS51918">
    <property type="entry name" value="RADICAL_SAM"/>
    <property type="match status" value="1"/>
</dbReference>
<feature type="domain" description="Radical SAM core" evidence="11">
    <location>
        <begin position="70"/>
        <end position="286"/>
    </location>
</feature>
<dbReference type="SFLD" id="SFLDS00029">
    <property type="entry name" value="Radical_SAM"/>
    <property type="match status" value="1"/>
</dbReference>
<feature type="binding site" evidence="9">
    <location>
        <position position="297"/>
    </location>
    <ligand>
        <name>[4Fe-4S] cluster</name>
        <dbReference type="ChEBI" id="CHEBI:49883"/>
        <label>1</label>
    </ligand>
</feature>
<proteinExistence type="inferred from homology"/>
<dbReference type="InterPro" id="IPR031691">
    <property type="entry name" value="LIAS_N"/>
</dbReference>
<dbReference type="Pfam" id="PF16881">
    <property type="entry name" value="LIAS_N"/>
    <property type="match status" value="1"/>
</dbReference>
<dbReference type="EMBL" id="CP045121">
    <property type="protein sequence ID" value="QIN80896.1"/>
    <property type="molecule type" value="Genomic_DNA"/>
</dbReference>
<dbReference type="NCBIfam" id="NF009544">
    <property type="entry name" value="PRK12928.1"/>
    <property type="match status" value="1"/>
</dbReference>
<dbReference type="UniPathway" id="UPA00538">
    <property type="reaction ID" value="UER00593"/>
</dbReference>
<reference evidence="12 13" key="1">
    <citation type="submission" date="2019-10" db="EMBL/GenBank/DDBJ databases">
        <title>Rubrobacter sp nov SCSIO 52915 isolated from a deep-sea sediment in the South China Sea.</title>
        <authorList>
            <person name="Chen R.W."/>
        </authorList>
    </citation>
    <scope>NUCLEOTIDE SEQUENCE [LARGE SCALE GENOMIC DNA]</scope>
    <source>
        <strain evidence="12 13">SCSIO 52915</strain>
    </source>
</reference>
<dbReference type="HAMAP" id="MF_00206">
    <property type="entry name" value="Lipoyl_synth"/>
    <property type="match status" value="1"/>
</dbReference>
<evidence type="ECO:0000313" key="12">
    <source>
        <dbReference type="EMBL" id="QIN80896.1"/>
    </source>
</evidence>
<evidence type="ECO:0000256" key="8">
    <source>
        <dbReference type="ARBA" id="ARBA00047326"/>
    </source>
</evidence>
<dbReference type="GO" id="GO:0051539">
    <property type="term" value="F:4 iron, 4 sulfur cluster binding"/>
    <property type="evidence" value="ECO:0007669"/>
    <property type="project" value="UniProtKB-UniRule"/>
</dbReference>
<name>A0A6G8Q356_9ACTN</name>
<dbReference type="InterPro" id="IPR006638">
    <property type="entry name" value="Elp3/MiaA/NifB-like_rSAM"/>
</dbReference>
<comment type="cofactor">
    <cofactor evidence="9">
        <name>[4Fe-4S] cluster</name>
        <dbReference type="ChEBI" id="CHEBI:49883"/>
    </cofactor>
    <text evidence="9">Binds 2 [4Fe-4S] clusters per subunit. One cluster is coordinated with 3 cysteines and an exchangeable S-adenosyl-L-methionine.</text>
</comment>
<feature type="compositionally biased region" description="Basic and acidic residues" evidence="10">
    <location>
        <begin position="299"/>
        <end position="316"/>
    </location>
</feature>
<keyword evidence="1 9" id="KW-0004">4Fe-4S</keyword>
<evidence type="ECO:0000256" key="1">
    <source>
        <dbReference type="ARBA" id="ARBA00022485"/>
    </source>
</evidence>
<dbReference type="InterPro" id="IPR003698">
    <property type="entry name" value="Lipoyl_synth"/>
</dbReference>
<dbReference type="SMART" id="SM00729">
    <property type="entry name" value="Elp3"/>
    <property type="match status" value="1"/>
</dbReference>
<evidence type="ECO:0000313" key="13">
    <source>
        <dbReference type="Proteomes" id="UP000502706"/>
    </source>
</evidence>
<feature type="binding site" evidence="9">
    <location>
        <position position="84"/>
    </location>
    <ligand>
        <name>[4Fe-4S] cluster</name>
        <dbReference type="ChEBI" id="CHEBI:49883"/>
        <label>2</label>
        <note>4Fe-4S-S-AdoMet</note>
    </ligand>
</feature>
<organism evidence="12 13">
    <name type="scientific">Rubrobacter marinus</name>
    <dbReference type="NCBI Taxonomy" id="2653852"/>
    <lineage>
        <taxon>Bacteria</taxon>
        <taxon>Bacillati</taxon>
        <taxon>Actinomycetota</taxon>
        <taxon>Rubrobacteria</taxon>
        <taxon>Rubrobacterales</taxon>
        <taxon>Rubrobacteraceae</taxon>
        <taxon>Rubrobacter</taxon>
    </lineage>
</organism>
<feature type="binding site" evidence="9">
    <location>
        <position position="88"/>
    </location>
    <ligand>
        <name>[4Fe-4S] cluster</name>
        <dbReference type="ChEBI" id="CHEBI:49883"/>
        <label>2</label>
        <note>4Fe-4S-S-AdoMet</note>
    </ligand>
</feature>
<dbReference type="PANTHER" id="PTHR10949:SF0">
    <property type="entry name" value="LIPOYL SYNTHASE, MITOCHONDRIAL"/>
    <property type="match status" value="1"/>
</dbReference>
<evidence type="ECO:0000256" key="4">
    <source>
        <dbReference type="ARBA" id="ARBA00022691"/>
    </source>
</evidence>
<dbReference type="InterPro" id="IPR013785">
    <property type="entry name" value="Aldolase_TIM"/>
</dbReference>
<evidence type="ECO:0000256" key="6">
    <source>
        <dbReference type="ARBA" id="ARBA00023004"/>
    </source>
</evidence>
<gene>
    <name evidence="9 12" type="primary">lipA</name>
    <name evidence="12" type="ORF">GBA65_18620</name>
</gene>
<evidence type="ECO:0000256" key="3">
    <source>
        <dbReference type="ARBA" id="ARBA00022679"/>
    </source>
</evidence>
<dbReference type="GO" id="GO:0046872">
    <property type="term" value="F:metal ion binding"/>
    <property type="evidence" value="ECO:0007669"/>
    <property type="project" value="UniProtKB-KW"/>
</dbReference>
<accession>A0A6G8Q356</accession>
<dbReference type="SUPFAM" id="SSF102114">
    <property type="entry name" value="Radical SAM enzymes"/>
    <property type="match status" value="1"/>
</dbReference>
<evidence type="ECO:0000256" key="10">
    <source>
        <dbReference type="SAM" id="MobiDB-lite"/>
    </source>
</evidence>
<feature type="binding site" evidence="9">
    <location>
        <position position="58"/>
    </location>
    <ligand>
        <name>[4Fe-4S] cluster</name>
        <dbReference type="ChEBI" id="CHEBI:49883"/>
        <label>1</label>
    </ligand>
</feature>
<keyword evidence="5 9" id="KW-0479">Metal-binding</keyword>
<dbReference type="CDD" id="cd01335">
    <property type="entry name" value="Radical_SAM"/>
    <property type="match status" value="1"/>
</dbReference>
<dbReference type="SFLD" id="SFLDF00271">
    <property type="entry name" value="lipoyl_synthase"/>
    <property type="match status" value="1"/>
</dbReference>
<dbReference type="PANTHER" id="PTHR10949">
    <property type="entry name" value="LIPOYL SYNTHASE"/>
    <property type="match status" value="1"/>
</dbReference>
<dbReference type="GO" id="GO:0016992">
    <property type="term" value="F:lipoate synthase activity"/>
    <property type="evidence" value="ECO:0007669"/>
    <property type="project" value="UniProtKB-UniRule"/>
</dbReference>
<comment type="catalytic activity">
    <reaction evidence="8 9">
        <text>[[Fe-S] cluster scaffold protein carrying a second [4Fe-4S](2+) cluster] + N(6)-octanoyl-L-lysyl-[protein] + 2 oxidized [2Fe-2S]-[ferredoxin] + 2 S-adenosyl-L-methionine + 4 H(+) = [[Fe-S] cluster scaffold protein] + N(6)-[(R)-dihydrolipoyl]-L-lysyl-[protein] + 4 Fe(3+) + 2 hydrogen sulfide + 2 5'-deoxyadenosine + 2 L-methionine + 2 reduced [2Fe-2S]-[ferredoxin]</text>
        <dbReference type="Rhea" id="RHEA:16585"/>
        <dbReference type="Rhea" id="RHEA-COMP:9928"/>
        <dbReference type="Rhea" id="RHEA-COMP:10000"/>
        <dbReference type="Rhea" id="RHEA-COMP:10001"/>
        <dbReference type="Rhea" id="RHEA-COMP:10475"/>
        <dbReference type="Rhea" id="RHEA-COMP:14568"/>
        <dbReference type="Rhea" id="RHEA-COMP:14569"/>
        <dbReference type="ChEBI" id="CHEBI:15378"/>
        <dbReference type="ChEBI" id="CHEBI:17319"/>
        <dbReference type="ChEBI" id="CHEBI:29034"/>
        <dbReference type="ChEBI" id="CHEBI:29919"/>
        <dbReference type="ChEBI" id="CHEBI:33722"/>
        <dbReference type="ChEBI" id="CHEBI:33737"/>
        <dbReference type="ChEBI" id="CHEBI:33738"/>
        <dbReference type="ChEBI" id="CHEBI:57844"/>
        <dbReference type="ChEBI" id="CHEBI:59789"/>
        <dbReference type="ChEBI" id="CHEBI:78809"/>
        <dbReference type="ChEBI" id="CHEBI:83100"/>
        <dbReference type="EC" id="2.8.1.8"/>
    </reaction>
</comment>
<comment type="similarity">
    <text evidence="9">Belongs to the radical SAM superfamily. Lipoyl synthase family.</text>
</comment>
<dbReference type="InterPro" id="IPR007197">
    <property type="entry name" value="rSAM"/>
</dbReference>
<dbReference type="EC" id="2.8.1.8" evidence="9"/>
<comment type="subcellular location">
    <subcellularLocation>
        <location evidence="9">Cytoplasm</location>
    </subcellularLocation>
</comment>
<dbReference type="KEGG" id="rmar:GBA65_18620"/>
<dbReference type="Proteomes" id="UP000502706">
    <property type="component" value="Chromosome"/>
</dbReference>
<keyword evidence="4 9" id="KW-0949">S-adenosyl-L-methionine</keyword>
<keyword evidence="2 9" id="KW-0963">Cytoplasm</keyword>
<dbReference type="Gene3D" id="3.20.20.70">
    <property type="entry name" value="Aldolase class I"/>
    <property type="match status" value="1"/>
</dbReference>
<keyword evidence="3 9" id="KW-0808">Transferase</keyword>
<comment type="function">
    <text evidence="9">Catalyzes the radical-mediated insertion of two sulfur atoms into the C-6 and C-8 positions of the octanoyl moiety bound to the lipoyl domains of lipoate-dependent enzymes, thereby converting the octanoylated domains into lipoylated derivatives.</text>
</comment>